<dbReference type="AlphaFoldDB" id="A0A150J299"/>
<sequence>MAAIIQKRINFGHYLRIIKVVNGTTTELATTFNSPYEGAWNGIVEIKVLDNLIQVYYNSALKISYSGSFPKAGDRFGFNAWSGGWGASDSYAYLKGDVVLRKNTENLPVVEPVGEWLNYSSYLDFKSIAVIPHAKTVRTRYCIKSKRYDTGTIFNIRGLKSKLIRLICGTRTVYSVRTAKEYPLQFEIPVNSPAFDTKTSFMIGGFMSKIVLVRGWVTFDPLGLPGVDENVTQIREGEPVTEKIEKDESITVLIGDHTYV</sequence>
<dbReference type="Proteomes" id="UP000075398">
    <property type="component" value="Unassembled WGS sequence"/>
</dbReference>
<accession>A0A150J299</accession>
<proteinExistence type="predicted"/>
<evidence type="ECO:0000313" key="1">
    <source>
        <dbReference type="EMBL" id="KYC51339.1"/>
    </source>
</evidence>
<dbReference type="Gene3D" id="2.60.120.560">
    <property type="entry name" value="Exo-inulinase, domain 1"/>
    <property type="match status" value="1"/>
</dbReference>
<gene>
    <name evidence="1" type="ORF">AMQ22_01341</name>
</gene>
<name>A0A150J299_9EURY</name>
<evidence type="ECO:0000313" key="2">
    <source>
        <dbReference type="Proteomes" id="UP000075398"/>
    </source>
</evidence>
<organism evidence="1 2">
    <name type="scientific">Candidatus Methanofastidiosum methylothiophilum</name>
    <dbReference type="NCBI Taxonomy" id="1705564"/>
    <lineage>
        <taxon>Archaea</taxon>
        <taxon>Methanobacteriati</taxon>
        <taxon>Methanobacteriota</taxon>
        <taxon>Stenosarchaea group</taxon>
        <taxon>Candidatus Methanofastidiosia</taxon>
        <taxon>Candidatus Methanofastidiosales</taxon>
        <taxon>Candidatus Methanofastidiosaceae</taxon>
        <taxon>Candidatus Methanofastidiosum</taxon>
    </lineage>
</organism>
<reference evidence="1 2" key="1">
    <citation type="journal article" date="2016" name="ISME J.">
        <title>Chasing the elusive Euryarchaeota class WSA2: genomes reveal a uniquely fastidious methyl-reducing methanogen.</title>
        <authorList>
            <person name="Nobu M.K."/>
            <person name="Narihiro T."/>
            <person name="Kuroda K."/>
            <person name="Mei R."/>
            <person name="Liu W.T."/>
        </authorList>
    </citation>
    <scope>NUCLEOTIDE SEQUENCE [LARGE SCALE GENOMIC DNA]</scope>
    <source>
        <strain evidence="1">U1lsi0528_Bin055</strain>
    </source>
</reference>
<comment type="caution">
    <text evidence="1">The sequence shown here is derived from an EMBL/GenBank/DDBJ whole genome shotgun (WGS) entry which is preliminary data.</text>
</comment>
<dbReference type="EMBL" id="LNGC01000061">
    <property type="protein sequence ID" value="KYC51339.1"/>
    <property type="molecule type" value="Genomic_DNA"/>
</dbReference>
<protein>
    <submittedName>
        <fullName evidence="1">Uncharacterized protein</fullName>
    </submittedName>
</protein>